<evidence type="ECO:0008006" key="4">
    <source>
        <dbReference type="Google" id="ProtNLM"/>
    </source>
</evidence>
<feature type="region of interest" description="Disordered" evidence="1">
    <location>
        <begin position="27"/>
        <end position="57"/>
    </location>
</feature>
<gene>
    <name evidence="2" type="ORF">AS888_16750</name>
</gene>
<evidence type="ECO:0000313" key="2">
    <source>
        <dbReference type="EMBL" id="KWW21245.1"/>
    </source>
</evidence>
<comment type="caution">
    <text evidence="2">The sequence shown here is derived from an EMBL/GenBank/DDBJ whole genome shotgun (WGS) entry which is preliminary data.</text>
</comment>
<dbReference type="PROSITE" id="PS51257">
    <property type="entry name" value="PROKAR_LIPOPROTEIN"/>
    <property type="match status" value="1"/>
</dbReference>
<name>A0A109N0I2_9BACI</name>
<sequence length="152" mass="16923">MNVSRLLTNGLIFGTMLLLSACNNTIKPDEHNQEKNPVTNERSDKSAAETQDAEGIETGVAEVVQSINALVTEGSAEADPEKIQELGKKVSSDWDSIEKQVEDDFPDWYERIEKNLYPLIGESGNPEKDTEKIEELSKAAIEDLQLFLKEVN</sequence>
<reference evidence="2 3" key="1">
    <citation type="submission" date="2015-11" db="EMBL/GenBank/DDBJ databases">
        <title>Genome Sequence of Bacillus simplex strain VanAntwerpen2.</title>
        <authorList>
            <person name="Couger M.B."/>
        </authorList>
    </citation>
    <scope>NUCLEOTIDE SEQUENCE [LARGE SCALE GENOMIC DNA]</scope>
    <source>
        <strain evidence="2 3">VanAntwerpen02</strain>
    </source>
</reference>
<dbReference type="AlphaFoldDB" id="A0A109N0I2"/>
<organism evidence="2 3">
    <name type="scientific">Peribacillus simplex</name>
    <dbReference type="NCBI Taxonomy" id="1478"/>
    <lineage>
        <taxon>Bacteria</taxon>
        <taxon>Bacillati</taxon>
        <taxon>Bacillota</taxon>
        <taxon>Bacilli</taxon>
        <taxon>Bacillales</taxon>
        <taxon>Bacillaceae</taxon>
        <taxon>Peribacillus</taxon>
    </lineage>
</organism>
<accession>A0A109N0I2</accession>
<keyword evidence="3" id="KW-1185">Reference proteome</keyword>
<protein>
    <recommendedName>
        <fullName evidence="4">Lipoprotein</fullName>
    </recommendedName>
</protein>
<evidence type="ECO:0000256" key="1">
    <source>
        <dbReference type="SAM" id="MobiDB-lite"/>
    </source>
</evidence>
<proteinExistence type="predicted"/>
<dbReference type="EMBL" id="LNNH01000012">
    <property type="protein sequence ID" value="KWW21245.1"/>
    <property type="molecule type" value="Genomic_DNA"/>
</dbReference>
<dbReference type="RefSeq" id="WP_061141598.1">
    <property type="nucleotide sequence ID" value="NZ_LNNH01000012.1"/>
</dbReference>
<evidence type="ECO:0000313" key="3">
    <source>
        <dbReference type="Proteomes" id="UP000064189"/>
    </source>
</evidence>
<dbReference type="Proteomes" id="UP000064189">
    <property type="component" value="Unassembled WGS sequence"/>
</dbReference>